<dbReference type="EMBL" id="BFAV01000030">
    <property type="protein sequence ID" value="GBF32447.1"/>
    <property type="molecule type" value="Genomic_DNA"/>
</dbReference>
<sequence>MDGSTPRGLTPLACLKPLDELIPHSPNGSLKKQNCTTARVR</sequence>
<evidence type="ECO:0000313" key="1">
    <source>
        <dbReference type="EMBL" id="GBF32447.1"/>
    </source>
</evidence>
<comment type="caution">
    <text evidence="1">The sequence shown here is derived from an EMBL/GenBank/DDBJ whole genome shotgun (WGS) entry which is preliminary data.</text>
</comment>
<dbReference type="AlphaFoldDB" id="A0A2L2X8A7"/>
<keyword evidence="2" id="KW-1185">Reference proteome</keyword>
<gene>
    <name evidence="1" type="ORF">DCCM_0643</name>
</gene>
<accession>A0A2L2X8A7</accession>
<dbReference type="Proteomes" id="UP000239549">
    <property type="component" value="Unassembled WGS sequence"/>
</dbReference>
<proteinExistence type="predicted"/>
<evidence type="ECO:0000313" key="2">
    <source>
        <dbReference type="Proteomes" id="UP000239549"/>
    </source>
</evidence>
<name>A0A2L2X8A7_9FIRM</name>
<protein>
    <submittedName>
        <fullName evidence="1">Uncharacterized protein</fullName>
    </submittedName>
</protein>
<organism evidence="1 2">
    <name type="scientific">Desulfocucumis palustris</name>
    <dbReference type="NCBI Taxonomy" id="1898651"/>
    <lineage>
        <taxon>Bacteria</taxon>
        <taxon>Bacillati</taxon>
        <taxon>Bacillota</taxon>
        <taxon>Clostridia</taxon>
        <taxon>Eubacteriales</taxon>
        <taxon>Desulfocucumaceae</taxon>
        <taxon>Desulfocucumis</taxon>
    </lineage>
</organism>
<reference evidence="2" key="1">
    <citation type="submission" date="2018-02" db="EMBL/GenBank/DDBJ databases">
        <title>Genome sequence of Desulfocucumis palustris strain NAW-5.</title>
        <authorList>
            <person name="Watanabe M."/>
            <person name="Kojima H."/>
            <person name="Fukui M."/>
        </authorList>
    </citation>
    <scope>NUCLEOTIDE SEQUENCE [LARGE SCALE GENOMIC DNA]</scope>
    <source>
        <strain evidence="2">NAW-5</strain>
    </source>
</reference>